<feature type="compositionally biased region" description="Basic and acidic residues" evidence="1">
    <location>
        <begin position="98"/>
        <end position="107"/>
    </location>
</feature>
<feature type="region of interest" description="Disordered" evidence="1">
    <location>
        <begin position="16"/>
        <end position="118"/>
    </location>
</feature>
<dbReference type="Gramene" id="RZC77175">
    <property type="protein sequence ID" value="RZC77175"/>
    <property type="gene ID" value="C5167_001343"/>
</dbReference>
<keyword evidence="3" id="KW-1185">Reference proteome</keyword>
<accession>A0A4Y7KZ11</accession>
<dbReference type="Proteomes" id="UP000316621">
    <property type="component" value="Chromosome 9"/>
</dbReference>
<reference evidence="2 3" key="1">
    <citation type="journal article" date="2018" name="Science">
        <title>The opium poppy genome and morphinan production.</title>
        <authorList>
            <person name="Guo L."/>
            <person name="Winzer T."/>
            <person name="Yang X."/>
            <person name="Li Y."/>
            <person name="Ning Z."/>
            <person name="He Z."/>
            <person name="Teodor R."/>
            <person name="Lu Y."/>
            <person name="Bowser T.A."/>
            <person name="Graham I.A."/>
            <person name="Ye K."/>
        </authorList>
    </citation>
    <scope>NUCLEOTIDE SEQUENCE [LARGE SCALE GENOMIC DNA]</scope>
    <source>
        <strain evidence="3">cv. HN1</strain>
        <tissue evidence="2">Leaves</tissue>
    </source>
</reference>
<sequence length="118" mass="12744">MDAAFYWGENDDCNFCMSSESESDGDEGDRKGMPQVGTGIYDASILGDEKQKSEVSGTDGVSAKKSSKKKMSKGDAEPKLAANKATDGDASEEVMSTEMKEKRKLQDDGVESEQNEVK</sequence>
<evidence type="ECO:0000313" key="2">
    <source>
        <dbReference type="EMBL" id="RZC77175.1"/>
    </source>
</evidence>
<proteinExistence type="predicted"/>
<dbReference type="AlphaFoldDB" id="A0A4Y7KZ11"/>
<evidence type="ECO:0000256" key="1">
    <source>
        <dbReference type="SAM" id="MobiDB-lite"/>
    </source>
</evidence>
<name>A0A4Y7KZ11_PAPSO</name>
<organism evidence="2 3">
    <name type="scientific">Papaver somniferum</name>
    <name type="common">Opium poppy</name>
    <dbReference type="NCBI Taxonomy" id="3469"/>
    <lineage>
        <taxon>Eukaryota</taxon>
        <taxon>Viridiplantae</taxon>
        <taxon>Streptophyta</taxon>
        <taxon>Embryophyta</taxon>
        <taxon>Tracheophyta</taxon>
        <taxon>Spermatophyta</taxon>
        <taxon>Magnoliopsida</taxon>
        <taxon>Ranunculales</taxon>
        <taxon>Papaveraceae</taxon>
        <taxon>Papaveroideae</taxon>
        <taxon>Papaver</taxon>
    </lineage>
</organism>
<feature type="compositionally biased region" description="Acidic residues" evidence="1">
    <location>
        <begin position="108"/>
        <end position="118"/>
    </location>
</feature>
<dbReference type="EMBL" id="CM010723">
    <property type="protein sequence ID" value="RZC77175.1"/>
    <property type="molecule type" value="Genomic_DNA"/>
</dbReference>
<evidence type="ECO:0000313" key="3">
    <source>
        <dbReference type="Proteomes" id="UP000316621"/>
    </source>
</evidence>
<gene>
    <name evidence="2" type="ORF">C5167_001343</name>
</gene>
<protein>
    <submittedName>
        <fullName evidence="2">Uncharacterized protein</fullName>
    </submittedName>
</protein>